<feature type="compositionally biased region" description="Polar residues" evidence="2">
    <location>
        <begin position="331"/>
        <end position="342"/>
    </location>
</feature>
<feature type="domain" description="CAP-Gly" evidence="3">
    <location>
        <begin position="39"/>
        <end position="81"/>
    </location>
</feature>
<feature type="compositionally biased region" description="Polar residues" evidence="2">
    <location>
        <begin position="382"/>
        <end position="409"/>
    </location>
</feature>
<feature type="region of interest" description="Disordered" evidence="2">
    <location>
        <begin position="289"/>
        <end position="617"/>
    </location>
</feature>
<feature type="compositionally biased region" description="Polar residues" evidence="2">
    <location>
        <begin position="567"/>
        <end position="582"/>
    </location>
</feature>
<gene>
    <name evidence="4" type="ORF">DdX_01565</name>
</gene>
<dbReference type="InterPro" id="IPR000938">
    <property type="entry name" value="CAP-Gly_domain"/>
</dbReference>
<dbReference type="InterPro" id="IPR036859">
    <property type="entry name" value="CAP-Gly_dom_sf"/>
</dbReference>
<keyword evidence="5" id="KW-1185">Reference proteome</keyword>
<comment type="caution">
    <text evidence="4">The sequence shown here is derived from an EMBL/GenBank/DDBJ whole genome shotgun (WGS) entry which is preliminary data.</text>
</comment>
<keyword evidence="1" id="KW-0175">Coiled coil</keyword>
<dbReference type="PANTHER" id="PTHR18916">
    <property type="entry name" value="DYNACTIN 1-RELATED MICROTUBULE-BINDING"/>
    <property type="match status" value="1"/>
</dbReference>
<feature type="region of interest" description="Disordered" evidence="2">
    <location>
        <begin position="808"/>
        <end position="863"/>
    </location>
</feature>
<protein>
    <submittedName>
        <fullName evidence="4">CAP-Gly domain-containing protein</fullName>
    </submittedName>
</protein>
<evidence type="ECO:0000259" key="3">
    <source>
        <dbReference type="PROSITE" id="PS50245"/>
    </source>
</evidence>
<dbReference type="SUPFAM" id="SSF74924">
    <property type="entry name" value="Cap-Gly domain"/>
    <property type="match status" value="1"/>
</dbReference>
<dbReference type="EMBL" id="JAKKPZ010000001">
    <property type="protein sequence ID" value="KAI1729332.1"/>
    <property type="molecule type" value="Genomic_DNA"/>
</dbReference>
<feature type="compositionally biased region" description="Low complexity" evidence="2">
    <location>
        <begin position="343"/>
        <end position="358"/>
    </location>
</feature>
<proteinExistence type="predicted"/>
<feature type="compositionally biased region" description="Polar residues" evidence="2">
    <location>
        <begin position="504"/>
        <end position="541"/>
    </location>
</feature>
<dbReference type="SMART" id="SM01052">
    <property type="entry name" value="CAP_GLY"/>
    <property type="match status" value="1"/>
</dbReference>
<dbReference type="Gene3D" id="2.30.30.190">
    <property type="entry name" value="CAP Gly-rich-like domain"/>
    <property type="match status" value="1"/>
</dbReference>
<feature type="compositionally biased region" description="Polar residues" evidence="2">
    <location>
        <begin position="813"/>
        <end position="863"/>
    </location>
</feature>
<dbReference type="Proteomes" id="UP001201812">
    <property type="component" value="Unassembled WGS sequence"/>
</dbReference>
<evidence type="ECO:0000256" key="1">
    <source>
        <dbReference type="SAM" id="Coils"/>
    </source>
</evidence>
<dbReference type="PROSITE" id="PS00845">
    <property type="entry name" value="CAP_GLY_1"/>
    <property type="match status" value="1"/>
</dbReference>
<evidence type="ECO:0000313" key="4">
    <source>
        <dbReference type="EMBL" id="KAI1729332.1"/>
    </source>
</evidence>
<dbReference type="PANTHER" id="PTHR18916:SF93">
    <property type="entry name" value="RESTIN HOMOLOG"/>
    <property type="match status" value="1"/>
</dbReference>
<dbReference type="AlphaFoldDB" id="A0AAD4NJ13"/>
<reference evidence="4" key="1">
    <citation type="submission" date="2022-01" db="EMBL/GenBank/DDBJ databases">
        <title>Genome Sequence Resource for Two Populations of Ditylenchus destructor, the Migratory Endoparasitic Phytonematode.</title>
        <authorList>
            <person name="Zhang H."/>
            <person name="Lin R."/>
            <person name="Xie B."/>
        </authorList>
    </citation>
    <scope>NUCLEOTIDE SEQUENCE</scope>
    <source>
        <strain evidence="4">BazhouSP</strain>
    </source>
</reference>
<evidence type="ECO:0000256" key="2">
    <source>
        <dbReference type="SAM" id="MobiDB-lite"/>
    </source>
</evidence>
<feature type="compositionally biased region" description="Polar residues" evidence="2">
    <location>
        <begin position="289"/>
        <end position="319"/>
    </location>
</feature>
<dbReference type="Pfam" id="PF01302">
    <property type="entry name" value="CAP_GLY"/>
    <property type="match status" value="1"/>
</dbReference>
<feature type="coiled-coil region" evidence="1">
    <location>
        <begin position="765"/>
        <end position="806"/>
    </location>
</feature>
<feature type="compositionally biased region" description="Basic and acidic residues" evidence="2">
    <location>
        <begin position="438"/>
        <end position="453"/>
    </location>
</feature>
<evidence type="ECO:0000313" key="5">
    <source>
        <dbReference type="Proteomes" id="UP001201812"/>
    </source>
</evidence>
<accession>A0AAD4NJ13</accession>
<name>A0AAD4NJ13_9BILA</name>
<organism evidence="4 5">
    <name type="scientific">Ditylenchus destructor</name>
    <dbReference type="NCBI Taxonomy" id="166010"/>
    <lineage>
        <taxon>Eukaryota</taxon>
        <taxon>Metazoa</taxon>
        <taxon>Ecdysozoa</taxon>
        <taxon>Nematoda</taxon>
        <taxon>Chromadorea</taxon>
        <taxon>Rhabditida</taxon>
        <taxon>Tylenchina</taxon>
        <taxon>Tylenchomorpha</taxon>
        <taxon>Sphaerularioidea</taxon>
        <taxon>Anguinidae</taxon>
        <taxon>Anguininae</taxon>
        <taxon>Ditylenchus</taxon>
    </lineage>
</organism>
<feature type="coiled-coil region" evidence="1">
    <location>
        <begin position="626"/>
        <end position="719"/>
    </location>
</feature>
<dbReference type="PROSITE" id="PS50245">
    <property type="entry name" value="CAP_GLY_2"/>
    <property type="match status" value="1"/>
</dbReference>
<sequence length="940" mass="102808">MNKSVNDSATDPSRVVSRLDVGKRVTVNGHFGGVLKYVGKVASKPGIFCGVELDQPIGKHDGSHHGVVYFESKPKHGIFAPTYKVQLEGDSSFEMPEYGNLDKPSLNSSNRRPNQLISKSAIPALGGANNFGGLPSNGAMDCSLMSTTSSYSQGGAMDQSFLSSVSSSGKFNGEGFDGYGYGGVDDLMMNSNHTYIVTDSDCLMLSDIEISDGNLLRLDDDDDDSVHRVRIDANRNAKNLLETSQATSVILEGGPTLDPSLLPVIGDSSDEEASTPMVELISNAWLGHTQSTTPTESKHITNPASAQDAVNHNHVSTTKGPAESKSDTKLSSKNKANNATKESNQQQQNSVNNNTSAQKSKPKTAMQQNNAVGSKKFDTSSKSKPVVTNNLKSSQPTTEDQQPGEQVTTKKPRVPIREMQKPKPATPRGPKPPSKSQEIMDKLKASIEAEKQKPKMVAKPKVCTVIQPITTPTDDAEDTENPNAQVEGKSLPTENDTTDKESMPNPTDQRAPVNNSTSSHKPSVVQGTGNKTNTNRASARSTAKCPAQLQAPLAQTVRNPPAPQRPGSRTRNHSQSSVQKPSVTVKPPKETVTRVPLKPKQPLPRAEKEQISEIQQQLQLKHEAELSSLQQKHNEESSALKNAHDQELKQQKEVLRIEHEQIVAELKQKIETANIECSECRKVNEELVAEKKLLEEKLAKSEDEKIKELNDEVNSMKYALECKDGKLNDLRKQNQKLQFSVDTIPEKDVENQKLSHRVSDLKLELNQQREFQKALTQQLEEAKKEARNTKAAYENLQKEHETLRFKLEETATGERQTSSPGSYVTANQSFNVYSPGQNAQVNMRASSDRPTSSSGRPNSTSCYSARNLFKTDGMAKSWDSSAAADATLLSLYKEQGLKRIQNTPNKDKIYAPDGTFEVGDAALGKAQCSSDGKKMELVNE</sequence>
<feature type="compositionally biased region" description="Pro residues" evidence="2">
    <location>
        <begin position="424"/>
        <end position="433"/>
    </location>
</feature>